<name>A0AA96GCR6_9BACT</name>
<evidence type="ECO:0000313" key="1">
    <source>
        <dbReference type="EMBL" id="WNM56628.1"/>
    </source>
</evidence>
<dbReference type="RefSeq" id="WP_312640228.1">
    <property type="nucleotide sequence ID" value="NZ_CP116967.1"/>
</dbReference>
<sequence length="59" mass="6661">MVINENIEDTNPILPKRAMGAAIYLAYEYLESKKQDRGFCGNDEAGEKKRVIGNGVDKW</sequence>
<dbReference type="EMBL" id="CP116967">
    <property type="protein sequence ID" value="WNM56628.1"/>
    <property type="molecule type" value="Genomic_DNA"/>
</dbReference>
<gene>
    <name evidence="1" type="ORF">PP769_11635</name>
</gene>
<dbReference type="AlphaFoldDB" id="A0AA96GCR6"/>
<proteinExistence type="predicted"/>
<reference evidence="1 2" key="1">
    <citation type="submission" date="2023-01" db="EMBL/GenBank/DDBJ databases">
        <title>Cultivation and genomic characterization of new, ubiquitous marine nitrite-oxidizing bacteria from the Nitrospirales.</title>
        <authorList>
            <person name="Mueller A.J."/>
            <person name="Daebeler A."/>
            <person name="Herbold C.W."/>
            <person name="Kirkegaard R.H."/>
            <person name="Daims H."/>
        </authorList>
    </citation>
    <scope>NUCLEOTIDE SEQUENCE [LARGE SCALE GENOMIC DNA]</scope>
    <source>
        <strain evidence="1 2">VA</strain>
    </source>
</reference>
<organism evidence="1 2">
    <name type="scientific">Candidatus Nitrospira allomarina</name>
    <dbReference type="NCBI Taxonomy" id="3020900"/>
    <lineage>
        <taxon>Bacteria</taxon>
        <taxon>Pseudomonadati</taxon>
        <taxon>Nitrospirota</taxon>
        <taxon>Nitrospiria</taxon>
        <taxon>Nitrospirales</taxon>
        <taxon>Nitrospiraceae</taxon>
        <taxon>Nitrospira</taxon>
    </lineage>
</organism>
<protein>
    <submittedName>
        <fullName evidence="1">Uncharacterized protein</fullName>
    </submittedName>
</protein>
<accession>A0AA96GCR6</accession>
<dbReference type="KEGG" id="nall:PP769_11635"/>
<keyword evidence="2" id="KW-1185">Reference proteome</keyword>
<dbReference type="Proteomes" id="UP001302719">
    <property type="component" value="Chromosome"/>
</dbReference>
<evidence type="ECO:0000313" key="2">
    <source>
        <dbReference type="Proteomes" id="UP001302719"/>
    </source>
</evidence>